<organism evidence="5 6">
    <name type="scientific">Faecalibaculum rodentium</name>
    <dbReference type="NCBI Taxonomy" id="1702221"/>
    <lineage>
        <taxon>Bacteria</taxon>
        <taxon>Bacillati</taxon>
        <taxon>Bacillota</taxon>
        <taxon>Erysipelotrichia</taxon>
        <taxon>Erysipelotrichales</taxon>
        <taxon>Erysipelotrichaceae</taxon>
        <taxon>Faecalibaculum</taxon>
    </lineage>
</organism>
<dbReference type="SUPFAM" id="SSF55136">
    <property type="entry name" value="Probable bacterial effector-binding domain"/>
    <property type="match status" value="1"/>
</dbReference>
<dbReference type="RefSeq" id="WP_075886146.1">
    <property type="nucleotide sequence ID" value="NZ_MPJZ01000092.1"/>
</dbReference>
<dbReference type="SMART" id="SM00342">
    <property type="entry name" value="HTH_ARAC"/>
    <property type="match status" value="1"/>
</dbReference>
<dbReference type="EMBL" id="MPJZ01000092">
    <property type="protein sequence ID" value="OLU43794.1"/>
    <property type="molecule type" value="Genomic_DNA"/>
</dbReference>
<dbReference type="Gene3D" id="3.20.80.10">
    <property type="entry name" value="Regulatory factor, effector binding domain"/>
    <property type="match status" value="1"/>
</dbReference>
<dbReference type="InterPro" id="IPR020449">
    <property type="entry name" value="Tscrpt_reg_AraC-type_HTH"/>
</dbReference>
<feature type="domain" description="HTH araC/xylS-type" evidence="4">
    <location>
        <begin position="8"/>
        <end position="107"/>
    </location>
</feature>
<evidence type="ECO:0000256" key="3">
    <source>
        <dbReference type="ARBA" id="ARBA00023163"/>
    </source>
</evidence>
<dbReference type="InterPro" id="IPR010499">
    <property type="entry name" value="AraC_E-bd"/>
</dbReference>
<dbReference type="Pfam" id="PF12833">
    <property type="entry name" value="HTH_18"/>
    <property type="match status" value="1"/>
</dbReference>
<dbReference type="PROSITE" id="PS00041">
    <property type="entry name" value="HTH_ARAC_FAMILY_1"/>
    <property type="match status" value="1"/>
</dbReference>
<dbReference type="SMART" id="SM00871">
    <property type="entry name" value="AraC_E_bind"/>
    <property type="match status" value="1"/>
</dbReference>
<dbReference type="PANTHER" id="PTHR47504">
    <property type="entry name" value="RIGHT ORIGIN-BINDING PROTEIN"/>
    <property type="match status" value="1"/>
</dbReference>
<evidence type="ECO:0000259" key="4">
    <source>
        <dbReference type="PROSITE" id="PS01124"/>
    </source>
</evidence>
<gene>
    <name evidence="5" type="ORF">BO223_10615</name>
</gene>
<comment type="caution">
    <text evidence="5">The sequence shown here is derived from an EMBL/GenBank/DDBJ whole genome shotgun (WGS) entry which is preliminary data.</text>
</comment>
<dbReference type="InterPro" id="IPR018060">
    <property type="entry name" value="HTH_AraC"/>
</dbReference>
<evidence type="ECO:0000313" key="6">
    <source>
        <dbReference type="Proteomes" id="UP000186758"/>
    </source>
</evidence>
<evidence type="ECO:0000313" key="5">
    <source>
        <dbReference type="EMBL" id="OLU43794.1"/>
    </source>
</evidence>
<evidence type="ECO:0000256" key="1">
    <source>
        <dbReference type="ARBA" id="ARBA00023015"/>
    </source>
</evidence>
<dbReference type="Gene3D" id="1.10.10.60">
    <property type="entry name" value="Homeodomain-like"/>
    <property type="match status" value="2"/>
</dbReference>
<name>A0A1Q9YHX5_9FIRM</name>
<dbReference type="SUPFAM" id="SSF46689">
    <property type="entry name" value="Homeodomain-like"/>
    <property type="match status" value="2"/>
</dbReference>
<dbReference type="AlphaFoldDB" id="A0A1Q9YHX5"/>
<dbReference type="PROSITE" id="PS01124">
    <property type="entry name" value="HTH_ARAC_FAMILY_2"/>
    <property type="match status" value="1"/>
</dbReference>
<dbReference type="InterPro" id="IPR029441">
    <property type="entry name" value="Cass2"/>
</dbReference>
<proteinExistence type="predicted"/>
<keyword evidence="3" id="KW-0804">Transcription</keyword>
<protein>
    <recommendedName>
        <fullName evidence="4">HTH araC/xylS-type domain-containing protein</fullName>
    </recommendedName>
</protein>
<dbReference type="InterPro" id="IPR018062">
    <property type="entry name" value="HTH_AraC-typ_CS"/>
</dbReference>
<dbReference type="PRINTS" id="PR00032">
    <property type="entry name" value="HTHARAC"/>
</dbReference>
<dbReference type="GO" id="GO:0003700">
    <property type="term" value="F:DNA-binding transcription factor activity"/>
    <property type="evidence" value="ECO:0007669"/>
    <property type="project" value="InterPro"/>
</dbReference>
<reference evidence="5 6" key="1">
    <citation type="submission" date="2016-11" db="EMBL/GenBank/DDBJ databases">
        <title>Description of two novel members of the family Erysipelotrichaceae: Ileibacterium lipovorans gen. nov., sp. nov. and Dubosiella newyorkensis, gen. nov., sp. nov.</title>
        <authorList>
            <person name="Cox L.M."/>
            <person name="Sohn J."/>
            <person name="Tyrrell K.L."/>
            <person name="Citron D.M."/>
            <person name="Lawson P.A."/>
            <person name="Patel N.B."/>
            <person name="Iizumi T."/>
            <person name="Perez-Perez G.I."/>
            <person name="Goldstein E.J."/>
            <person name="Blaser M.J."/>
        </authorList>
    </citation>
    <scope>NUCLEOTIDE SEQUENCE [LARGE SCALE GENOMIC DNA]</scope>
    <source>
        <strain evidence="5 6">NYU-BL-K8</strain>
    </source>
</reference>
<dbReference type="InterPro" id="IPR050959">
    <property type="entry name" value="MarA-like"/>
</dbReference>
<keyword evidence="1" id="KW-0805">Transcription regulation</keyword>
<dbReference type="InterPro" id="IPR009057">
    <property type="entry name" value="Homeodomain-like_sf"/>
</dbReference>
<dbReference type="InterPro" id="IPR011256">
    <property type="entry name" value="Reg_factor_effector_dom_sf"/>
</dbReference>
<dbReference type="Pfam" id="PF14526">
    <property type="entry name" value="Cass2"/>
    <property type="match status" value="1"/>
</dbReference>
<dbReference type="PANTHER" id="PTHR47504:SF5">
    <property type="entry name" value="RIGHT ORIGIN-BINDING PROTEIN"/>
    <property type="match status" value="1"/>
</dbReference>
<dbReference type="GO" id="GO:0043565">
    <property type="term" value="F:sequence-specific DNA binding"/>
    <property type="evidence" value="ECO:0007669"/>
    <property type="project" value="InterPro"/>
</dbReference>
<keyword evidence="2" id="KW-0238">DNA-binding</keyword>
<sequence>MNWTESLQCAIDCMETHLTQNIRPAEIAAECGYSAGHLQKGFTLVTGYTFAEYMRKRRLYQAALELKASPDRRILDVAIKYGYDSPDAFARAFRSFHGVLPRQAREPGVCITMFQPLQIHLSVQGGTAMNHTIQHIPSFELIGQVFHLSSQENSFAVIPRKWANFMSVCRTLVEENQPDSALKQAIWQSNIGEFGLCHETSDGLDYMIAGKYRGGPVPEGFELRTVPALTWAMFDCPGPVPEALQTVTSRIFTEWLPQNPDWLPDGDLSMEYYPMGDSSAPDYRSQVWIPVKNKQNCR</sequence>
<dbReference type="Proteomes" id="UP000186758">
    <property type="component" value="Unassembled WGS sequence"/>
</dbReference>
<accession>A0A1Q9YHX5</accession>
<evidence type="ECO:0000256" key="2">
    <source>
        <dbReference type="ARBA" id="ARBA00023125"/>
    </source>
</evidence>